<dbReference type="EMBL" id="BFAD01000003">
    <property type="protein sequence ID" value="GBE81617.1"/>
    <property type="molecule type" value="Genomic_DNA"/>
</dbReference>
<gene>
    <name evidence="2" type="ORF">SCP_0313460</name>
</gene>
<dbReference type="AlphaFoldDB" id="A0A401GHE5"/>
<dbReference type="RefSeq" id="XP_027612530.1">
    <property type="nucleotide sequence ID" value="XM_027756729.1"/>
</dbReference>
<comment type="caution">
    <text evidence="2">The sequence shown here is derived from an EMBL/GenBank/DDBJ whole genome shotgun (WGS) entry which is preliminary data.</text>
</comment>
<evidence type="ECO:0000313" key="2">
    <source>
        <dbReference type="EMBL" id="GBE81617.1"/>
    </source>
</evidence>
<dbReference type="InParanoid" id="A0A401GHE5"/>
<feature type="domain" description="HNH nuclease" evidence="1">
    <location>
        <begin position="110"/>
        <end position="211"/>
    </location>
</feature>
<accession>A0A401GHE5</accession>
<organism evidence="2 3">
    <name type="scientific">Sparassis crispa</name>
    <dbReference type="NCBI Taxonomy" id="139825"/>
    <lineage>
        <taxon>Eukaryota</taxon>
        <taxon>Fungi</taxon>
        <taxon>Dikarya</taxon>
        <taxon>Basidiomycota</taxon>
        <taxon>Agaricomycotina</taxon>
        <taxon>Agaricomycetes</taxon>
        <taxon>Polyporales</taxon>
        <taxon>Sparassidaceae</taxon>
        <taxon>Sparassis</taxon>
    </lineage>
</organism>
<protein>
    <recommendedName>
        <fullName evidence="1">HNH nuclease domain-containing protein</fullName>
    </recommendedName>
</protein>
<dbReference type="Proteomes" id="UP000287166">
    <property type="component" value="Unassembled WGS sequence"/>
</dbReference>
<evidence type="ECO:0000313" key="3">
    <source>
        <dbReference type="Proteomes" id="UP000287166"/>
    </source>
</evidence>
<keyword evidence="3" id="KW-1185">Reference proteome</keyword>
<dbReference type="STRING" id="139825.A0A401GHE5"/>
<dbReference type="Pfam" id="PF13391">
    <property type="entry name" value="HNH_2"/>
    <property type="match status" value="1"/>
</dbReference>
<dbReference type="InterPro" id="IPR003615">
    <property type="entry name" value="HNH_nuc"/>
</dbReference>
<sequence>MLEAMAYHAVGYGGDTGRRYTVSAICACRHGGTPDNVENHILSQLRDLATTWLSHLLFMVKVNGSHTKRHDDTPSVIATPTLDDTTTELTQGASNSRSEKFKLQRDGYRCVVSGAPDITFPDYPEDRIHEVVFTQACHIIRRAVAEFDPPESANKESQYLSALTTFDILRNYASVPIANIADFHEALDDPSNGITMNFAAHRGFDTFAWCLKATEVPNKYNVVYYRGPHGLHGKPSEIAFSDHSAEF</sequence>
<proteinExistence type="predicted"/>
<dbReference type="GeneID" id="38778534"/>
<name>A0A401GHE5_9APHY</name>
<evidence type="ECO:0000259" key="1">
    <source>
        <dbReference type="Pfam" id="PF13391"/>
    </source>
</evidence>
<reference evidence="2 3" key="1">
    <citation type="journal article" date="2018" name="Sci. Rep.">
        <title>Genome sequence of the cauliflower mushroom Sparassis crispa (Hanabiratake) and its association with beneficial usage.</title>
        <authorList>
            <person name="Kiyama R."/>
            <person name="Furutani Y."/>
            <person name="Kawaguchi K."/>
            <person name="Nakanishi T."/>
        </authorList>
    </citation>
    <scope>NUCLEOTIDE SEQUENCE [LARGE SCALE GENOMIC DNA]</scope>
</reference>
<dbReference type="OrthoDB" id="2757744at2759"/>